<proteinExistence type="predicted"/>
<accession>A0A6L2MBG3</accession>
<comment type="caution">
    <text evidence="3">The sequence shown here is derived from an EMBL/GenBank/DDBJ whole genome shotgun (WGS) entry which is preliminary data.</text>
</comment>
<organism evidence="3">
    <name type="scientific">Tanacetum cinerariifolium</name>
    <name type="common">Dalmatian daisy</name>
    <name type="synonym">Chrysanthemum cinerariifolium</name>
    <dbReference type="NCBI Taxonomy" id="118510"/>
    <lineage>
        <taxon>Eukaryota</taxon>
        <taxon>Viridiplantae</taxon>
        <taxon>Streptophyta</taxon>
        <taxon>Embryophyta</taxon>
        <taxon>Tracheophyta</taxon>
        <taxon>Spermatophyta</taxon>
        <taxon>Magnoliopsida</taxon>
        <taxon>eudicotyledons</taxon>
        <taxon>Gunneridae</taxon>
        <taxon>Pentapetalae</taxon>
        <taxon>asterids</taxon>
        <taxon>campanulids</taxon>
        <taxon>Asterales</taxon>
        <taxon>Asteraceae</taxon>
        <taxon>Asteroideae</taxon>
        <taxon>Anthemideae</taxon>
        <taxon>Anthemidinae</taxon>
        <taxon>Tanacetum</taxon>
    </lineage>
</organism>
<dbReference type="EMBL" id="BKCJ010006224">
    <property type="protein sequence ID" value="GEU71010.1"/>
    <property type="molecule type" value="Genomic_DNA"/>
</dbReference>
<feature type="non-terminal residue" evidence="3">
    <location>
        <position position="1"/>
    </location>
</feature>
<feature type="compositionally biased region" description="Basic and acidic residues" evidence="1">
    <location>
        <begin position="763"/>
        <end position="775"/>
    </location>
</feature>
<name>A0A6L2MBG3_TANCI</name>
<feature type="compositionally biased region" description="Basic and acidic residues" evidence="1">
    <location>
        <begin position="437"/>
        <end position="462"/>
    </location>
</feature>
<dbReference type="Pfam" id="PF25597">
    <property type="entry name" value="SH3_retrovirus"/>
    <property type="match status" value="1"/>
</dbReference>
<protein>
    <submittedName>
        <fullName evidence="3">Retrovirus-related Pol polyprotein from transposon TNT 1-94</fullName>
    </submittedName>
</protein>
<feature type="region of interest" description="Disordered" evidence="1">
    <location>
        <begin position="763"/>
        <end position="790"/>
    </location>
</feature>
<feature type="domain" description="Retroviral polymerase SH3-like" evidence="2">
    <location>
        <begin position="18"/>
        <end position="72"/>
    </location>
</feature>
<feature type="compositionally biased region" description="Basic and acidic residues" evidence="1">
    <location>
        <begin position="551"/>
        <end position="567"/>
    </location>
</feature>
<dbReference type="AlphaFoldDB" id="A0A6L2MBG3"/>
<feature type="region of interest" description="Disordered" evidence="1">
    <location>
        <begin position="117"/>
        <end position="136"/>
    </location>
</feature>
<feature type="region of interest" description="Disordered" evidence="1">
    <location>
        <begin position="551"/>
        <end position="577"/>
    </location>
</feature>
<sequence>LNGRSPRLDFMRPFGCPVTILNTLDPLGKFEGKTDEGFLVGYSVTSKAFRVFNAKTRNVEENLHVRFLENKPSLQDTNGNAGTQDNVNEGNEVSDQHYIVLLLWSCISSTYKSLDDKLADDKPKDDTGSKTVEEPINKEDQAYRDELNRLMSQEKEASDAVDALRKEFEQGCMDQREVTQAGSTNNFNNVSNPINTASTSGIFSAGGPSSPHPDAFIPANTLLHMEPKKVSQALDDESWVEAMQKELLQFSLQKSLCDEFKALMHERFQMSPKRELTFFLGLQVKQGEEGIFISQDKYVAEILKKFDFSSVKITSTPIETQKPLVKDEVPGKVTPLYDSMLVQNQAPKGEGSAIPTEPQPTPSTSQPNISATQTTPLQTITHLTVSHELQTVAHIKQILPSPSTYQRKHKKTHKPKKAKKVTELPQTSVPLDIGADEAVHQDEGNSVERGHTVGSREDKMEQETNLTDFVPLTPHDSSLSGGHTPGSDEGRPNLLKLMNICTKLSNRVLALEEAKTPQDKMITRLKLRVRRLERKRKARTSQPMKIRLFKDRVETSTDKSLEDKGSGEKGGSTTDQVSTARLEVSAATPSTHPTTTTIFGDEDLTITQTLIKMRSEKAKEKGVAFRDVKEPPRLTRSTTTLQPLPTIDLKDKGRISRVRQSIKGKTKAKKPTIAALTEEFDEIQARMVVDHEFAVRMTHEEEEAIRNKPPTRTQVRNKMITYLKHMGKYTHQQLKDKTLEELQMLYEREKKWIDNFVPIDSKKEDKKSVVPESKDKKGKRIKRVADSAPK</sequence>
<gene>
    <name evidence="3" type="ORF">Tci_042988</name>
</gene>
<evidence type="ECO:0000259" key="2">
    <source>
        <dbReference type="Pfam" id="PF25597"/>
    </source>
</evidence>
<evidence type="ECO:0000313" key="3">
    <source>
        <dbReference type="EMBL" id="GEU71010.1"/>
    </source>
</evidence>
<feature type="compositionally biased region" description="Basic residues" evidence="1">
    <location>
        <begin position="406"/>
        <end position="419"/>
    </location>
</feature>
<evidence type="ECO:0000256" key="1">
    <source>
        <dbReference type="SAM" id="MobiDB-lite"/>
    </source>
</evidence>
<feature type="region of interest" description="Disordered" evidence="1">
    <location>
        <begin position="347"/>
        <end position="371"/>
    </location>
</feature>
<reference evidence="3" key="1">
    <citation type="journal article" date="2019" name="Sci. Rep.">
        <title>Draft genome of Tanacetum cinerariifolium, the natural source of mosquito coil.</title>
        <authorList>
            <person name="Yamashiro T."/>
            <person name="Shiraishi A."/>
            <person name="Satake H."/>
            <person name="Nakayama K."/>
        </authorList>
    </citation>
    <scope>NUCLEOTIDE SEQUENCE</scope>
</reference>
<dbReference type="InterPro" id="IPR057670">
    <property type="entry name" value="SH3_retrovirus"/>
</dbReference>
<feature type="region of interest" description="Disordered" evidence="1">
    <location>
        <begin position="397"/>
        <end position="492"/>
    </location>
</feature>